<gene>
    <name evidence="1" type="ORF">ILEXP_LOCUS55904</name>
</gene>
<reference evidence="1 2" key="1">
    <citation type="submission" date="2024-02" db="EMBL/GenBank/DDBJ databases">
        <authorList>
            <person name="Vignale AGUSTIN F."/>
            <person name="Sosa J E."/>
            <person name="Modenutti C."/>
        </authorList>
    </citation>
    <scope>NUCLEOTIDE SEQUENCE [LARGE SCALE GENOMIC DNA]</scope>
</reference>
<name>A0ABC8UXU0_9AQUA</name>
<dbReference type="AlphaFoldDB" id="A0ABC8UXU0"/>
<comment type="caution">
    <text evidence="1">The sequence shown here is derived from an EMBL/GenBank/DDBJ whole genome shotgun (WGS) entry which is preliminary data.</text>
</comment>
<proteinExistence type="predicted"/>
<organism evidence="1 2">
    <name type="scientific">Ilex paraguariensis</name>
    <name type="common">yerba mate</name>
    <dbReference type="NCBI Taxonomy" id="185542"/>
    <lineage>
        <taxon>Eukaryota</taxon>
        <taxon>Viridiplantae</taxon>
        <taxon>Streptophyta</taxon>
        <taxon>Embryophyta</taxon>
        <taxon>Tracheophyta</taxon>
        <taxon>Spermatophyta</taxon>
        <taxon>Magnoliopsida</taxon>
        <taxon>eudicotyledons</taxon>
        <taxon>Gunneridae</taxon>
        <taxon>Pentapetalae</taxon>
        <taxon>asterids</taxon>
        <taxon>campanulids</taxon>
        <taxon>Aquifoliales</taxon>
        <taxon>Aquifoliaceae</taxon>
        <taxon>Ilex</taxon>
    </lineage>
</organism>
<protein>
    <submittedName>
        <fullName evidence="1">Uncharacterized protein</fullName>
    </submittedName>
</protein>
<evidence type="ECO:0000313" key="2">
    <source>
        <dbReference type="Proteomes" id="UP001642360"/>
    </source>
</evidence>
<accession>A0ABC8UXU0</accession>
<sequence length="85" mass="9634">MDSVNPMEAPSSKGHKCICTTARLQRPRLFVVFDQAQHHHRRLRPRLSTTTTVFDQGLFVVFNQGLSTTTATTPAIRLQSKDLRL</sequence>
<keyword evidence="2" id="KW-1185">Reference proteome</keyword>
<dbReference type="EMBL" id="CAUOFW020009335">
    <property type="protein sequence ID" value="CAK9185497.1"/>
    <property type="molecule type" value="Genomic_DNA"/>
</dbReference>
<evidence type="ECO:0000313" key="1">
    <source>
        <dbReference type="EMBL" id="CAK9185497.1"/>
    </source>
</evidence>
<dbReference type="Proteomes" id="UP001642360">
    <property type="component" value="Unassembled WGS sequence"/>
</dbReference>